<evidence type="ECO:0000256" key="10">
    <source>
        <dbReference type="ARBA" id="ARBA00023303"/>
    </source>
</evidence>
<evidence type="ECO:0000256" key="1">
    <source>
        <dbReference type="ARBA" id="ARBA00004651"/>
    </source>
</evidence>
<evidence type="ECO:0000256" key="9">
    <source>
        <dbReference type="ARBA" id="ARBA00023136"/>
    </source>
</evidence>
<comment type="subcellular location">
    <subcellularLocation>
        <location evidence="1">Cell membrane</location>
        <topology evidence="1">Multi-pass membrane protein</topology>
    </subcellularLocation>
</comment>
<dbReference type="GO" id="GO:0005886">
    <property type="term" value="C:plasma membrane"/>
    <property type="evidence" value="ECO:0007669"/>
    <property type="project" value="UniProtKB-SubCell"/>
</dbReference>
<proteinExistence type="inferred from homology"/>
<dbReference type="PANTHER" id="PTHR21522:SF32">
    <property type="entry name" value="OTOPETRIN-2"/>
    <property type="match status" value="1"/>
</dbReference>
<evidence type="ECO:0000256" key="3">
    <source>
        <dbReference type="ARBA" id="ARBA00022448"/>
    </source>
</evidence>
<keyword evidence="14" id="KW-1185">Reference proteome</keyword>
<feature type="compositionally biased region" description="Polar residues" evidence="11">
    <location>
        <begin position="12"/>
        <end position="24"/>
    </location>
</feature>
<dbReference type="Proteomes" id="UP001208570">
    <property type="component" value="Unassembled WGS sequence"/>
</dbReference>
<feature type="transmembrane region" description="Helical" evidence="12">
    <location>
        <begin position="592"/>
        <end position="608"/>
    </location>
</feature>
<evidence type="ECO:0000256" key="11">
    <source>
        <dbReference type="SAM" id="MobiDB-lite"/>
    </source>
</evidence>
<gene>
    <name evidence="13" type="ORF">LSH36_251g03117</name>
</gene>
<keyword evidence="7 12" id="KW-1133">Transmembrane helix</keyword>
<dbReference type="EMBL" id="JAODUP010000251">
    <property type="protein sequence ID" value="KAK2155016.1"/>
    <property type="molecule type" value="Genomic_DNA"/>
</dbReference>
<dbReference type="GO" id="GO:0015252">
    <property type="term" value="F:proton channel activity"/>
    <property type="evidence" value="ECO:0007669"/>
    <property type="project" value="InterPro"/>
</dbReference>
<keyword evidence="10" id="KW-0407">Ion channel</keyword>
<dbReference type="PANTHER" id="PTHR21522">
    <property type="entry name" value="PROTON CHANNEL OTOP"/>
    <property type="match status" value="1"/>
</dbReference>
<evidence type="ECO:0000256" key="8">
    <source>
        <dbReference type="ARBA" id="ARBA00023065"/>
    </source>
</evidence>
<evidence type="ECO:0000256" key="7">
    <source>
        <dbReference type="ARBA" id="ARBA00022989"/>
    </source>
</evidence>
<feature type="transmembrane region" description="Helical" evidence="12">
    <location>
        <begin position="628"/>
        <end position="647"/>
    </location>
</feature>
<feature type="region of interest" description="Disordered" evidence="11">
    <location>
        <begin position="1"/>
        <end position="103"/>
    </location>
</feature>
<comment type="caution">
    <text evidence="13">The sequence shown here is derived from an EMBL/GenBank/DDBJ whole genome shotgun (WGS) entry which is preliminary data.</text>
</comment>
<evidence type="ECO:0000313" key="14">
    <source>
        <dbReference type="Proteomes" id="UP001208570"/>
    </source>
</evidence>
<feature type="compositionally biased region" description="Polar residues" evidence="11">
    <location>
        <begin position="69"/>
        <end position="79"/>
    </location>
</feature>
<feature type="transmembrane region" description="Helical" evidence="12">
    <location>
        <begin position="143"/>
        <end position="167"/>
    </location>
</feature>
<comment type="similarity">
    <text evidence="2">Belongs to the otopetrin family.</text>
</comment>
<keyword evidence="8" id="KW-0406">Ion transport</keyword>
<sequence length="715" mass="80493">MNNYKTSEDLSDPSTNATAETSEVGSERTPHGYVAPSDFDSGYMEAHDMAESKETVDVSQPEQHHVNVRPTSIKLTLTTEPRGVMDSASNREEEEDAENKKDDKPKLLHGGVLFSTFYCILIIILGIALPVNEALRGRWLEDIISAVFQVYLYAVSFLFLVVLEVYLTFTGRCRRKPVTNSAESPGSPNRRNEPAYVNMAFDDQLPSKGRYESRNGQLTLRDLRLSSRSSVLSDSTVFDDDGKTAFGRKALHDSTETTLYIRIVFIVLGLAAMVYDGLMIKQLQEGFSLSTCTKKIIFWPQYVHVGFLLVQCYFFFKHSQLKSLRNKVILRMGFIHVMATDINVMIRAFITQIYNGDLYRGDDNITSTGQNSTRTSQCAYDENEMMYRAAPYLYPCLIEYNFLAAALVYFMYSSLADVGVCCPHRGDEARSPRTEINCERTHKGIFFGIVLLAGTTVSVILFFAYLTSRQDGGLSLLIYQISELALHVILILTVVVAWCQTGRLKRYSDVYLTFEDGVLLASMSLGILFNVFFLQPVVAKLADAGSDPILVLSLTGSVIAVIAKVVQTWFIVDLSCRGLSLDGEWQRKPGRGSIMFLLLTNIAIWLLKTFQVRSLGLLLDVHQVAYGYLPWQLITDSLVPFLAYYYLYSSAGLARTWHQMYTDGSSDGRFDGQCSPKYDRYSKPAKEFEFVRQRRVNRAMRLGVDGRIVSPVSDV</sequence>
<reference evidence="13" key="1">
    <citation type="journal article" date="2023" name="Mol. Biol. Evol.">
        <title>Third-Generation Sequencing Reveals the Adaptive Role of the Epigenome in Three Deep-Sea Polychaetes.</title>
        <authorList>
            <person name="Perez M."/>
            <person name="Aroh O."/>
            <person name="Sun Y."/>
            <person name="Lan Y."/>
            <person name="Juniper S.K."/>
            <person name="Young C.R."/>
            <person name="Angers B."/>
            <person name="Qian P.Y."/>
        </authorList>
    </citation>
    <scope>NUCLEOTIDE SEQUENCE</scope>
    <source>
        <strain evidence="13">P08H-3</strain>
    </source>
</reference>
<evidence type="ECO:0000256" key="4">
    <source>
        <dbReference type="ARBA" id="ARBA00022475"/>
    </source>
</evidence>
<name>A0AAD9JLN4_9ANNE</name>
<feature type="transmembrane region" description="Helical" evidence="12">
    <location>
        <begin position="107"/>
        <end position="131"/>
    </location>
</feature>
<keyword evidence="9 12" id="KW-0472">Membrane</keyword>
<evidence type="ECO:0000256" key="6">
    <source>
        <dbReference type="ARBA" id="ARBA00022781"/>
    </source>
</evidence>
<keyword evidence="6" id="KW-0375">Hydrogen ion transport</keyword>
<evidence type="ECO:0000256" key="2">
    <source>
        <dbReference type="ARBA" id="ARBA00006513"/>
    </source>
</evidence>
<keyword evidence="5 12" id="KW-0812">Transmembrane</keyword>
<feature type="compositionally biased region" description="Basic and acidic residues" evidence="11">
    <location>
        <begin position="45"/>
        <end position="56"/>
    </location>
</feature>
<accession>A0AAD9JLN4</accession>
<feature type="transmembrane region" description="Helical" evidence="12">
    <location>
        <begin position="444"/>
        <end position="465"/>
    </location>
</feature>
<feature type="transmembrane region" description="Helical" evidence="12">
    <location>
        <begin position="298"/>
        <end position="316"/>
    </location>
</feature>
<dbReference type="InterPro" id="IPR004878">
    <property type="entry name" value="Otopetrin"/>
</dbReference>
<evidence type="ECO:0000313" key="13">
    <source>
        <dbReference type="EMBL" id="KAK2155016.1"/>
    </source>
</evidence>
<protein>
    <submittedName>
        <fullName evidence="13">Uncharacterized protein</fullName>
    </submittedName>
</protein>
<feature type="transmembrane region" description="Helical" evidence="12">
    <location>
        <begin position="549"/>
        <end position="572"/>
    </location>
</feature>
<feature type="transmembrane region" description="Helical" evidence="12">
    <location>
        <begin position="477"/>
        <end position="498"/>
    </location>
</feature>
<dbReference type="AlphaFoldDB" id="A0AAD9JLN4"/>
<feature type="transmembrane region" description="Helical" evidence="12">
    <location>
        <begin position="328"/>
        <end position="350"/>
    </location>
</feature>
<evidence type="ECO:0000256" key="5">
    <source>
        <dbReference type="ARBA" id="ARBA00022692"/>
    </source>
</evidence>
<feature type="transmembrane region" description="Helical" evidence="12">
    <location>
        <begin position="259"/>
        <end position="278"/>
    </location>
</feature>
<feature type="transmembrane region" description="Helical" evidence="12">
    <location>
        <begin position="518"/>
        <end position="537"/>
    </location>
</feature>
<keyword evidence="3" id="KW-0813">Transport</keyword>
<keyword evidence="4" id="KW-1003">Cell membrane</keyword>
<organism evidence="13 14">
    <name type="scientific">Paralvinella palmiformis</name>
    <dbReference type="NCBI Taxonomy" id="53620"/>
    <lineage>
        <taxon>Eukaryota</taxon>
        <taxon>Metazoa</taxon>
        <taxon>Spiralia</taxon>
        <taxon>Lophotrochozoa</taxon>
        <taxon>Annelida</taxon>
        <taxon>Polychaeta</taxon>
        <taxon>Sedentaria</taxon>
        <taxon>Canalipalpata</taxon>
        <taxon>Terebellida</taxon>
        <taxon>Terebelliformia</taxon>
        <taxon>Alvinellidae</taxon>
        <taxon>Paralvinella</taxon>
    </lineage>
</organism>
<evidence type="ECO:0000256" key="12">
    <source>
        <dbReference type="SAM" id="Phobius"/>
    </source>
</evidence>
<dbReference type="Pfam" id="PF03189">
    <property type="entry name" value="Otopetrin"/>
    <property type="match status" value="2"/>
</dbReference>